<evidence type="ECO:0000256" key="5">
    <source>
        <dbReference type="ARBA" id="ARBA00023002"/>
    </source>
</evidence>
<dbReference type="Gene3D" id="3.40.50.720">
    <property type="entry name" value="NAD(P)-binding Rossmann-like Domain"/>
    <property type="match status" value="1"/>
</dbReference>
<dbReference type="PRINTS" id="PR00081">
    <property type="entry name" value="GDHRDH"/>
</dbReference>
<dbReference type="Gene3D" id="1.10.8.400">
    <property type="entry name" value="Enoyl acyl carrier protein reductase"/>
    <property type="match status" value="1"/>
</dbReference>
<comment type="pathway">
    <text evidence="1">Lipid metabolism; fatty acid biosynthesis.</text>
</comment>
<proteinExistence type="inferred from homology"/>
<comment type="similarity">
    <text evidence="2 8">Belongs to the short-chain dehydrogenases/reductases (SDR) family. FabI subfamily.</text>
</comment>
<dbReference type="InterPro" id="IPR014358">
    <property type="entry name" value="Enoyl-ACP_Rdtase_NADH"/>
</dbReference>
<sequence length="278" mass="29569">MSDQSIAGQKADTAQTPSSLLKGKRALIVGLASKHSIAKGIADAFHQHGAELALTYQNEKLGPRVEKFAEEWNCNFVQECDLSKDEDIEQLANSLKEHWGEFDIIVHSVGYAPVAALDGSYLENTSREDFRIAHEISSYSFTALACALNPMIRSGGSLLTLSYHGSQQIIPNYNVMGLAKASLEASVRYLAGDLGSGNVRVNAISAGPIKTLAAAGIKNFRKMLSESAEVAPLGRGVTIEEVGNTATFLCSDMASGITGEVLYVDGGLSKVGMAMSHS</sequence>
<evidence type="ECO:0000256" key="7">
    <source>
        <dbReference type="ARBA" id="ARBA00023160"/>
    </source>
</evidence>
<evidence type="ECO:0000256" key="8">
    <source>
        <dbReference type="PIRNR" id="PIRNR000094"/>
    </source>
</evidence>
<keyword evidence="7 8" id="KW-0275">Fatty acid biosynthesis</keyword>
<keyword evidence="10" id="KW-1185">Reference proteome</keyword>
<dbReference type="CDD" id="cd05372">
    <property type="entry name" value="ENR_SDR"/>
    <property type="match status" value="1"/>
</dbReference>
<dbReference type="PIRSF" id="PIRSF000094">
    <property type="entry name" value="Enoyl-ACP_rdct"/>
    <property type="match status" value="1"/>
</dbReference>
<reference evidence="10" key="1">
    <citation type="journal article" date="2019" name="Int. J. Syst. Evol. Microbiol.">
        <title>The Global Catalogue of Microorganisms (GCM) 10K type strain sequencing project: providing services to taxonomists for standard genome sequencing and annotation.</title>
        <authorList>
            <consortium name="The Broad Institute Genomics Platform"/>
            <consortium name="The Broad Institute Genome Sequencing Center for Infectious Disease"/>
            <person name="Wu L."/>
            <person name="Ma J."/>
        </authorList>
    </citation>
    <scope>NUCLEOTIDE SEQUENCE [LARGE SCALE GENOMIC DNA]</scope>
    <source>
        <strain evidence="10">KCTC 52438</strain>
    </source>
</reference>
<evidence type="ECO:0000256" key="4">
    <source>
        <dbReference type="ARBA" id="ARBA00022832"/>
    </source>
</evidence>
<gene>
    <name evidence="9" type="ORF">ACFOEK_03025</name>
</gene>
<keyword evidence="5 8" id="KW-0560">Oxidoreductase</keyword>
<dbReference type="PANTHER" id="PTHR43159">
    <property type="entry name" value="ENOYL-[ACYL-CARRIER-PROTEIN] REDUCTASE"/>
    <property type="match status" value="1"/>
</dbReference>
<evidence type="ECO:0000256" key="2">
    <source>
        <dbReference type="ARBA" id="ARBA00009233"/>
    </source>
</evidence>
<comment type="caution">
    <text evidence="9">The sequence shown here is derived from an EMBL/GenBank/DDBJ whole genome shotgun (WGS) entry which is preliminary data.</text>
</comment>
<accession>A0ABV7H7U9</accession>
<dbReference type="EC" id="1.3.1.9" evidence="8"/>
<evidence type="ECO:0000313" key="9">
    <source>
        <dbReference type="EMBL" id="MFC3149989.1"/>
    </source>
</evidence>
<organism evidence="9 10">
    <name type="scientific">Litoribrevibacter euphylliae</name>
    <dbReference type="NCBI Taxonomy" id="1834034"/>
    <lineage>
        <taxon>Bacteria</taxon>
        <taxon>Pseudomonadati</taxon>
        <taxon>Pseudomonadota</taxon>
        <taxon>Gammaproteobacteria</taxon>
        <taxon>Oceanospirillales</taxon>
        <taxon>Oceanospirillaceae</taxon>
        <taxon>Litoribrevibacter</taxon>
    </lineage>
</organism>
<name>A0ABV7H7U9_9GAMM</name>
<dbReference type="SUPFAM" id="SSF51735">
    <property type="entry name" value="NAD(P)-binding Rossmann-fold domains"/>
    <property type="match status" value="1"/>
</dbReference>
<keyword evidence="4" id="KW-0276">Fatty acid metabolism</keyword>
<dbReference type="InterPro" id="IPR002347">
    <property type="entry name" value="SDR_fam"/>
</dbReference>
<keyword evidence="3 8" id="KW-0444">Lipid biosynthesis</keyword>
<dbReference type="EMBL" id="JBHRSZ010000002">
    <property type="protein sequence ID" value="MFC3149989.1"/>
    <property type="molecule type" value="Genomic_DNA"/>
</dbReference>
<dbReference type="InterPro" id="IPR036291">
    <property type="entry name" value="NAD(P)-bd_dom_sf"/>
</dbReference>
<dbReference type="RefSeq" id="WP_386715963.1">
    <property type="nucleotide sequence ID" value="NZ_JBHRSZ010000002.1"/>
</dbReference>
<evidence type="ECO:0000313" key="10">
    <source>
        <dbReference type="Proteomes" id="UP001595476"/>
    </source>
</evidence>
<evidence type="ECO:0000256" key="1">
    <source>
        <dbReference type="ARBA" id="ARBA00005194"/>
    </source>
</evidence>
<dbReference type="PANTHER" id="PTHR43159:SF2">
    <property type="entry name" value="ENOYL-[ACYL-CARRIER-PROTEIN] REDUCTASE [NADH], CHLOROPLASTIC"/>
    <property type="match status" value="1"/>
</dbReference>
<keyword evidence="8" id="KW-0520">NAD</keyword>
<evidence type="ECO:0000256" key="6">
    <source>
        <dbReference type="ARBA" id="ARBA00023098"/>
    </source>
</evidence>
<comment type="catalytic activity">
    <reaction evidence="8">
        <text>a 2,3-saturated acyl-[ACP] + NAD(+) = a (2E)-enoyl-[ACP] + NADH + H(+)</text>
        <dbReference type="Rhea" id="RHEA:10240"/>
        <dbReference type="Rhea" id="RHEA-COMP:9925"/>
        <dbReference type="Rhea" id="RHEA-COMP:9926"/>
        <dbReference type="ChEBI" id="CHEBI:15378"/>
        <dbReference type="ChEBI" id="CHEBI:57540"/>
        <dbReference type="ChEBI" id="CHEBI:57945"/>
        <dbReference type="ChEBI" id="CHEBI:78784"/>
        <dbReference type="ChEBI" id="CHEBI:78785"/>
        <dbReference type="EC" id="1.3.1.9"/>
    </reaction>
</comment>
<protein>
    <recommendedName>
        <fullName evidence="8">Enoyl-[acyl-carrier-protein] reductase [NADH]</fullName>
        <ecNumber evidence="8">1.3.1.9</ecNumber>
    </recommendedName>
</protein>
<dbReference type="Proteomes" id="UP001595476">
    <property type="component" value="Unassembled WGS sequence"/>
</dbReference>
<dbReference type="Pfam" id="PF13561">
    <property type="entry name" value="adh_short_C2"/>
    <property type="match status" value="1"/>
</dbReference>
<keyword evidence="6" id="KW-0443">Lipid metabolism</keyword>
<evidence type="ECO:0000256" key="3">
    <source>
        <dbReference type="ARBA" id="ARBA00022516"/>
    </source>
</evidence>